<feature type="coiled-coil region" evidence="1">
    <location>
        <begin position="178"/>
        <end position="258"/>
    </location>
</feature>
<accession>A0A1F5BVZ6</accession>
<feature type="coiled-coil region" evidence="1">
    <location>
        <begin position="31"/>
        <end position="121"/>
    </location>
</feature>
<proteinExistence type="predicted"/>
<gene>
    <name evidence="4" type="ORF">A2988_04795</name>
</gene>
<dbReference type="Proteomes" id="UP000176650">
    <property type="component" value="Unassembled WGS sequence"/>
</dbReference>
<dbReference type="InterPro" id="IPR011055">
    <property type="entry name" value="Dup_hybrid_motif"/>
</dbReference>
<dbReference type="EMBL" id="MEYS01000001">
    <property type="protein sequence ID" value="OGD34780.1"/>
    <property type="molecule type" value="Genomic_DNA"/>
</dbReference>
<protein>
    <recommendedName>
        <fullName evidence="3">M23ase beta-sheet core domain-containing protein</fullName>
    </recommendedName>
</protein>
<keyword evidence="2" id="KW-0732">Signal</keyword>
<dbReference type="GO" id="GO:0004222">
    <property type="term" value="F:metalloendopeptidase activity"/>
    <property type="evidence" value="ECO:0007669"/>
    <property type="project" value="TreeGrafter"/>
</dbReference>
<dbReference type="Pfam" id="PF01551">
    <property type="entry name" value="Peptidase_M23"/>
    <property type="match status" value="1"/>
</dbReference>
<dbReference type="SUPFAM" id="SSF51261">
    <property type="entry name" value="Duplicated hybrid motif"/>
    <property type="match status" value="1"/>
</dbReference>
<dbReference type="PANTHER" id="PTHR21666:SF270">
    <property type="entry name" value="MUREIN HYDROLASE ACTIVATOR ENVC"/>
    <property type="match status" value="1"/>
</dbReference>
<dbReference type="STRING" id="1797298.A2988_04795"/>
<dbReference type="Gene3D" id="2.70.70.10">
    <property type="entry name" value="Glucose Permease (Domain IIA)"/>
    <property type="match status" value="1"/>
</dbReference>
<evidence type="ECO:0000313" key="4">
    <source>
        <dbReference type="EMBL" id="OGD34780.1"/>
    </source>
</evidence>
<reference evidence="4 5" key="1">
    <citation type="journal article" date="2016" name="Nat. Commun.">
        <title>Thousands of microbial genomes shed light on interconnected biogeochemical processes in an aquifer system.</title>
        <authorList>
            <person name="Anantharaman K."/>
            <person name="Brown C.T."/>
            <person name="Hug L.A."/>
            <person name="Sharon I."/>
            <person name="Castelle C.J."/>
            <person name="Probst A.J."/>
            <person name="Thomas B.C."/>
            <person name="Singh A."/>
            <person name="Wilkins M.J."/>
            <person name="Karaoz U."/>
            <person name="Brodie E.L."/>
            <person name="Williams K.H."/>
            <person name="Hubbard S.S."/>
            <person name="Banfield J.F."/>
        </authorList>
    </citation>
    <scope>NUCLEOTIDE SEQUENCE [LARGE SCALE GENOMIC DNA]</scope>
</reference>
<keyword evidence="1" id="KW-0175">Coiled coil</keyword>
<evidence type="ECO:0000256" key="1">
    <source>
        <dbReference type="SAM" id="Coils"/>
    </source>
</evidence>
<dbReference type="Gene3D" id="6.10.250.3150">
    <property type="match status" value="1"/>
</dbReference>
<dbReference type="InterPro" id="IPR016047">
    <property type="entry name" value="M23ase_b-sheet_dom"/>
</dbReference>
<comment type="caution">
    <text evidence="4">The sequence shown here is derived from an EMBL/GenBank/DDBJ whole genome shotgun (WGS) entry which is preliminary data.</text>
</comment>
<dbReference type="AlphaFoldDB" id="A0A1F5BVZ6"/>
<feature type="domain" description="M23ase beta-sheet core" evidence="3">
    <location>
        <begin position="292"/>
        <end position="382"/>
    </location>
</feature>
<name>A0A1F5BVZ6_9BACT</name>
<organism evidence="4 5">
    <name type="scientific">Candidatus Azambacteria bacterium RIFCSPLOWO2_01_FULL_46_25</name>
    <dbReference type="NCBI Taxonomy" id="1797298"/>
    <lineage>
        <taxon>Bacteria</taxon>
        <taxon>Candidatus Azamiibacteriota</taxon>
    </lineage>
</organism>
<dbReference type="InterPro" id="IPR050570">
    <property type="entry name" value="Cell_wall_metabolism_enzyme"/>
</dbReference>
<feature type="chain" id="PRO_5009517997" description="M23ase beta-sheet core domain-containing protein" evidence="2">
    <location>
        <begin position="27"/>
        <end position="411"/>
    </location>
</feature>
<evidence type="ECO:0000313" key="5">
    <source>
        <dbReference type="Proteomes" id="UP000176650"/>
    </source>
</evidence>
<dbReference type="CDD" id="cd12797">
    <property type="entry name" value="M23_peptidase"/>
    <property type="match status" value="1"/>
</dbReference>
<feature type="signal peptide" evidence="2">
    <location>
        <begin position="1"/>
        <end position="26"/>
    </location>
</feature>
<evidence type="ECO:0000259" key="3">
    <source>
        <dbReference type="Pfam" id="PF01551"/>
    </source>
</evidence>
<evidence type="ECO:0000256" key="2">
    <source>
        <dbReference type="SAM" id="SignalP"/>
    </source>
</evidence>
<sequence>MKKRTLFFSLAAGTFAICLLTVTGQAASPTIEELKEQIAQKQQEIRELEQKAAQYTESLSSTKEQSTTLKQELTKIEREIFALNLEIKKTQAKTDETTLRIEETKDQILEKEEGIKNRKENLGYTIRTIERSDSESVVSLVLATRNFSELFNQQHYLANFQKQITTDLAELKVFKNELEAFQQDQERRKLELKTLNNQLKSQRVIVDDQKEEKDSLLKKTKNKEKEYQNLIAITAKQLGDIEKEITTLEAKLRLAIDRSKLPVGKGILAWPLDAVRITQGYGKPNWKAAYDFHNGIDLGAPTGTPVKASLSGIVAGVGNNGRYAYGKWISIDHGGKNITTLYGHLSLQSVRVGLQVATGDVIGYVGSTGYSTGPHLHFSVFASESYTLLESTKVPNLFIPIGGTLNPLDYL</sequence>
<dbReference type="PANTHER" id="PTHR21666">
    <property type="entry name" value="PEPTIDASE-RELATED"/>
    <property type="match status" value="1"/>
</dbReference>